<name>A0AAE2ZKL3_9HYPH</name>
<dbReference type="SUPFAM" id="SSF47336">
    <property type="entry name" value="ACP-like"/>
    <property type="match status" value="1"/>
</dbReference>
<dbReference type="InterPro" id="IPR029058">
    <property type="entry name" value="AB_hydrolase_fold"/>
</dbReference>
<sequence>MQLADGPVAPSGEVEEKILSIWENVFSIDGLGVEDDFFDLNGTSLQAQEIADAVNVEFGAGFKSGQLVEHSTISRIAALISTVDKPDIPAHLVALRANGDRTPLFFVHGAAGFLFPSIEFMNGFDPDQPVYAFQVPGYDGAMEPLSSVEELADEYLRCMLMVRPEGPYHIAGFCNGSWIVLEMARRLNALGKEVGRVVILDPGVLPGEMRKAFDLADARRNSGLLAMARLQAAKLELYYKSVLAKYRFYRISGKWLDPRDPANHDHPDVRARHKDSINRKKNKSKKPAFKSEEELEVRRTPEAKDASSKLMLAFYRYVSQDPIPNRVDIIASEFLNERLANPVHPINVLMPNSNVIVFGKHHDDAVSTETAANSEIIQRLLHETDS</sequence>
<dbReference type="GO" id="GO:0016787">
    <property type="term" value="F:hydrolase activity"/>
    <property type="evidence" value="ECO:0007669"/>
    <property type="project" value="UniProtKB-KW"/>
</dbReference>
<dbReference type="InterPro" id="IPR036736">
    <property type="entry name" value="ACP-like_sf"/>
</dbReference>
<dbReference type="InterPro" id="IPR001031">
    <property type="entry name" value="Thioesterase"/>
</dbReference>
<dbReference type="Proteomes" id="UP001196509">
    <property type="component" value="Unassembled WGS sequence"/>
</dbReference>
<keyword evidence="3" id="KW-0378">Hydrolase</keyword>
<feature type="region of interest" description="Disordered" evidence="1">
    <location>
        <begin position="260"/>
        <end position="302"/>
    </location>
</feature>
<evidence type="ECO:0000256" key="1">
    <source>
        <dbReference type="SAM" id="MobiDB-lite"/>
    </source>
</evidence>
<organism evidence="3 4">
    <name type="scientific">Flavimaribacter sediminis</name>
    <dbReference type="NCBI Taxonomy" id="2865987"/>
    <lineage>
        <taxon>Bacteria</taxon>
        <taxon>Pseudomonadati</taxon>
        <taxon>Pseudomonadota</taxon>
        <taxon>Alphaproteobacteria</taxon>
        <taxon>Hyphomicrobiales</taxon>
        <taxon>Rhizobiaceae</taxon>
        <taxon>Flavimaribacter</taxon>
    </lineage>
</organism>
<feature type="compositionally biased region" description="Basic and acidic residues" evidence="1">
    <location>
        <begin position="289"/>
        <end position="302"/>
    </location>
</feature>
<dbReference type="InterPro" id="IPR009081">
    <property type="entry name" value="PP-bd_ACP"/>
</dbReference>
<comment type="caution">
    <text evidence="3">The sequence shown here is derived from an EMBL/GenBank/DDBJ whole genome shotgun (WGS) entry which is preliminary data.</text>
</comment>
<dbReference type="Pfam" id="PF00550">
    <property type="entry name" value="PP-binding"/>
    <property type="match status" value="1"/>
</dbReference>
<proteinExistence type="predicted"/>
<dbReference type="Gene3D" id="1.10.1200.10">
    <property type="entry name" value="ACP-like"/>
    <property type="match status" value="1"/>
</dbReference>
<keyword evidence="4" id="KW-1185">Reference proteome</keyword>
<dbReference type="Pfam" id="PF00975">
    <property type="entry name" value="Thioesterase"/>
    <property type="match status" value="1"/>
</dbReference>
<dbReference type="Gene3D" id="3.40.50.1820">
    <property type="entry name" value="alpha/beta hydrolase"/>
    <property type="match status" value="1"/>
</dbReference>
<dbReference type="AlphaFoldDB" id="A0AAE2ZKL3"/>
<protein>
    <submittedName>
        <fullName evidence="3">Alpha/beta fold hydrolase</fullName>
    </submittedName>
</protein>
<feature type="compositionally biased region" description="Basic and acidic residues" evidence="1">
    <location>
        <begin position="260"/>
        <end position="278"/>
    </location>
</feature>
<evidence type="ECO:0000313" key="3">
    <source>
        <dbReference type="EMBL" id="MBW8636721.1"/>
    </source>
</evidence>
<dbReference type="PROSITE" id="PS50075">
    <property type="entry name" value="CARRIER"/>
    <property type="match status" value="1"/>
</dbReference>
<accession>A0AAE2ZKL3</accession>
<feature type="domain" description="Carrier" evidence="2">
    <location>
        <begin position="9"/>
        <end position="84"/>
    </location>
</feature>
<feature type="compositionally biased region" description="Basic residues" evidence="1">
    <location>
        <begin position="279"/>
        <end position="288"/>
    </location>
</feature>
<dbReference type="SUPFAM" id="SSF53474">
    <property type="entry name" value="alpha/beta-Hydrolases"/>
    <property type="match status" value="1"/>
</dbReference>
<evidence type="ECO:0000313" key="4">
    <source>
        <dbReference type="Proteomes" id="UP001196509"/>
    </source>
</evidence>
<gene>
    <name evidence="3" type="ORF">K1W69_05935</name>
</gene>
<dbReference type="RefSeq" id="WP_220227378.1">
    <property type="nucleotide sequence ID" value="NZ_JAICBX010000001.1"/>
</dbReference>
<dbReference type="EMBL" id="JAICBX010000001">
    <property type="protein sequence ID" value="MBW8636721.1"/>
    <property type="molecule type" value="Genomic_DNA"/>
</dbReference>
<reference evidence="3" key="1">
    <citation type="submission" date="2021-08" db="EMBL/GenBank/DDBJ databases">
        <title>Hoeflea bacterium WL0058 sp. nov., isolated from the sediment.</title>
        <authorList>
            <person name="Wang L."/>
            <person name="Zhang D."/>
        </authorList>
    </citation>
    <scope>NUCLEOTIDE SEQUENCE</scope>
    <source>
        <strain evidence="3">WL0058</strain>
    </source>
</reference>
<evidence type="ECO:0000259" key="2">
    <source>
        <dbReference type="PROSITE" id="PS50075"/>
    </source>
</evidence>